<feature type="compositionally biased region" description="Basic and acidic residues" evidence="1">
    <location>
        <begin position="38"/>
        <end position="54"/>
    </location>
</feature>
<proteinExistence type="predicted"/>
<evidence type="ECO:0000256" key="1">
    <source>
        <dbReference type="SAM" id="MobiDB-lite"/>
    </source>
</evidence>
<evidence type="ECO:0000313" key="3">
    <source>
        <dbReference type="Proteomes" id="UP000319210"/>
    </source>
</evidence>
<comment type="caution">
    <text evidence="2">The sequence shown here is derived from an EMBL/GenBank/DDBJ whole genome shotgun (WGS) entry which is preliminary data.</text>
</comment>
<name>A0A4Y3R288_STRCI</name>
<reference evidence="2 3" key="1">
    <citation type="submission" date="2019-06" db="EMBL/GenBank/DDBJ databases">
        <title>Whole genome shotgun sequence of Streptomyces cacaoi subsp. cacaoi NBRC 12748.</title>
        <authorList>
            <person name="Hosoyama A."/>
            <person name="Uohara A."/>
            <person name="Ohji S."/>
            <person name="Ichikawa N."/>
        </authorList>
    </citation>
    <scope>NUCLEOTIDE SEQUENCE [LARGE SCALE GENOMIC DNA]</scope>
    <source>
        <strain evidence="2 3">NBRC 12748</strain>
    </source>
</reference>
<organism evidence="2 3">
    <name type="scientific">Streptomyces cacaoi</name>
    <dbReference type="NCBI Taxonomy" id="1898"/>
    <lineage>
        <taxon>Bacteria</taxon>
        <taxon>Bacillati</taxon>
        <taxon>Actinomycetota</taxon>
        <taxon>Actinomycetes</taxon>
        <taxon>Kitasatosporales</taxon>
        <taxon>Streptomycetaceae</taxon>
        <taxon>Streptomyces</taxon>
    </lineage>
</organism>
<gene>
    <name evidence="2" type="ORF">SCA03_26910</name>
</gene>
<sequence length="133" mass="14293">MVAACCRYYVDGDVAVNVSGEWVMADDAAAPSTPAEGVAEHNTREKPKKYPGEHDVATWSHGAVVVVPCEHPGRPGALPYDRMLLDISAHGTPLNDEPHRAHEVFGLLAQHAASRLADKLDCEQQGKQGSGRK</sequence>
<accession>A0A4Y3R288</accession>
<protein>
    <submittedName>
        <fullName evidence="2">Uncharacterized protein</fullName>
    </submittedName>
</protein>
<feature type="region of interest" description="Disordered" evidence="1">
    <location>
        <begin position="30"/>
        <end position="54"/>
    </location>
</feature>
<dbReference type="EMBL" id="BJMM01000011">
    <property type="protein sequence ID" value="GEB50140.1"/>
    <property type="molecule type" value="Genomic_DNA"/>
</dbReference>
<dbReference type="Proteomes" id="UP000319210">
    <property type="component" value="Unassembled WGS sequence"/>
</dbReference>
<keyword evidence="3" id="KW-1185">Reference proteome</keyword>
<evidence type="ECO:0000313" key="2">
    <source>
        <dbReference type="EMBL" id="GEB50140.1"/>
    </source>
</evidence>
<dbReference type="AlphaFoldDB" id="A0A4Y3R288"/>